<dbReference type="PANTHER" id="PTHR42781">
    <property type="entry name" value="SPERMIDINE/PUTRESCINE IMPORT ATP-BINDING PROTEIN POTA"/>
    <property type="match status" value="1"/>
</dbReference>
<dbReference type="GO" id="GO:0016887">
    <property type="term" value="F:ATP hydrolysis activity"/>
    <property type="evidence" value="ECO:0007669"/>
    <property type="project" value="InterPro"/>
</dbReference>
<dbReference type="InterPro" id="IPR003593">
    <property type="entry name" value="AAA+_ATPase"/>
</dbReference>
<keyword evidence="1" id="KW-0813">Transport</keyword>
<dbReference type="InterPro" id="IPR017871">
    <property type="entry name" value="ABC_transporter-like_CS"/>
</dbReference>
<dbReference type="Pfam" id="PF00005">
    <property type="entry name" value="ABC_tran"/>
    <property type="match status" value="1"/>
</dbReference>
<accession>A0A917B2N1</accession>
<name>A0A917B2N1_HALAA</name>
<dbReference type="PROSITE" id="PS50893">
    <property type="entry name" value="ABC_TRANSPORTER_2"/>
    <property type="match status" value="1"/>
</dbReference>
<evidence type="ECO:0000256" key="1">
    <source>
        <dbReference type="ARBA" id="ARBA00022448"/>
    </source>
</evidence>
<dbReference type="EMBL" id="BMEL01000002">
    <property type="protein sequence ID" value="GGF17149.1"/>
    <property type="molecule type" value="Genomic_DNA"/>
</dbReference>
<dbReference type="SMART" id="SM00382">
    <property type="entry name" value="AAA"/>
    <property type="match status" value="1"/>
</dbReference>
<evidence type="ECO:0000256" key="3">
    <source>
        <dbReference type="ARBA" id="ARBA00022840"/>
    </source>
</evidence>
<sequence length="204" mass="23047">MLYVQLRKKLSHFTLDVDFQVGNETVILFGPSGSGKTTILNCIAGLDAPDQGKIELNKVVLTKDKQLITSTPKRQVGYVFQDYALFPHKTILENIKYGSSDDSLINHLLTILKIDHLRSQYPHQISGGEKQRLALARALAAKPDVLLLDEPFSSLDERTKYECHSELLRLKQEWNIPIILVTHDSKEAEQLGDRILSIEKGKLE</sequence>
<dbReference type="InterPro" id="IPR050093">
    <property type="entry name" value="ABC_SmlMolc_Importer"/>
</dbReference>
<dbReference type="Gene3D" id="3.40.50.300">
    <property type="entry name" value="P-loop containing nucleotide triphosphate hydrolases"/>
    <property type="match status" value="1"/>
</dbReference>
<evidence type="ECO:0000256" key="2">
    <source>
        <dbReference type="ARBA" id="ARBA00022741"/>
    </source>
</evidence>
<organism evidence="5 6">
    <name type="scientific">Halobacillus andaensis</name>
    <dbReference type="NCBI Taxonomy" id="1176239"/>
    <lineage>
        <taxon>Bacteria</taxon>
        <taxon>Bacillati</taxon>
        <taxon>Bacillota</taxon>
        <taxon>Bacilli</taxon>
        <taxon>Bacillales</taxon>
        <taxon>Bacillaceae</taxon>
        <taxon>Halobacillus</taxon>
    </lineage>
</organism>
<keyword evidence="2" id="KW-0547">Nucleotide-binding</keyword>
<dbReference type="InterPro" id="IPR027417">
    <property type="entry name" value="P-loop_NTPase"/>
</dbReference>
<proteinExistence type="predicted"/>
<evidence type="ECO:0000313" key="5">
    <source>
        <dbReference type="EMBL" id="GGF17149.1"/>
    </source>
</evidence>
<protein>
    <submittedName>
        <fullName evidence="5">ABC transporter</fullName>
    </submittedName>
</protein>
<reference evidence="5" key="2">
    <citation type="submission" date="2020-09" db="EMBL/GenBank/DDBJ databases">
        <authorList>
            <person name="Sun Q."/>
            <person name="Zhou Y."/>
        </authorList>
    </citation>
    <scope>NUCLEOTIDE SEQUENCE</scope>
    <source>
        <strain evidence="5">CGMCC 1.12153</strain>
    </source>
</reference>
<keyword evidence="3" id="KW-0067">ATP-binding</keyword>
<gene>
    <name evidence="5" type="ORF">GCM10010954_14770</name>
</gene>
<comment type="caution">
    <text evidence="5">The sequence shown here is derived from an EMBL/GenBank/DDBJ whole genome shotgun (WGS) entry which is preliminary data.</text>
</comment>
<evidence type="ECO:0000259" key="4">
    <source>
        <dbReference type="PROSITE" id="PS50893"/>
    </source>
</evidence>
<dbReference type="SUPFAM" id="SSF52540">
    <property type="entry name" value="P-loop containing nucleoside triphosphate hydrolases"/>
    <property type="match status" value="1"/>
</dbReference>
<dbReference type="AlphaFoldDB" id="A0A917B2N1"/>
<evidence type="ECO:0000313" key="6">
    <source>
        <dbReference type="Proteomes" id="UP000660110"/>
    </source>
</evidence>
<dbReference type="RefSeq" id="WP_188376867.1">
    <property type="nucleotide sequence ID" value="NZ_BMEL01000002.1"/>
</dbReference>
<dbReference type="Proteomes" id="UP000660110">
    <property type="component" value="Unassembled WGS sequence"/>
</dbReference>
<dbReference type="GO" id="GO:0005524">
    <property type="term" value="F:ATP binding"/>
    <property type="evidence" value="ECO:0007669"/>
    <property type="project" value="UniProtKB-KW"/>
</dbReference>
<dbReference type="PROSITE" id="PS00211">
    <property type="entry name" value="ABC_TRANSPORTER_1"/>
    <property type="match status" value="1"/>
</dbReference>
<dbReference type="PANTHER" id="PTHR42781:SF4">
    <property type="entry name" value="SPERMIDINE_PUTRESCINE IMPORT ATP-BINDING PROTEIN POTA"/>
    <property type="match status" value="1"/>
</dbReference>
<reference evidence="5" key="1">
    <citation type="journal article" date="2014" name="Int. J. Syst. Evol. Microbiol.">
        <title>Complete genome sequence of Corynebacterium casei LMG S-19264T (=DSM 44701T), isolated from a smear-ripened cheese.</title>
        <authorList>
            <consortium name="US DOE Joint Genome Institute (JGI-PGF)"/>
            <person name="Walter F."/>
            <person name="Albersmeier A."/>
            <person name="Kalinowski J."/>
            <person name="Ruckert C."/>
        </authorList>
    </citation>
    <scope>NUCLEOTIDE SEQUENCE</scope>
    <source>
        <strain evidence="5">CGMCC 1.12153</strain>
    </source>
</reference>
<feature type="domain" description="ABC transporter" evidence="4">
    <location>
        <begin position="1"/>
        <end position="204"/>
    </location>
</feature>
<dbReference type="InterPro" id="IPR003439">
    <property type="entry name" value="ABC_transporter-like_ATP-bd"/>
</dbReference>
<keyword evidence="6" id="KW-1185">Reference proteome</keyword>